<feature type="region of interest" description="Disordered" evidence="1">
    <location>
        <begin position="531"/>
        <end position="580"/>
    </location>
</feature>
<feature type="compositionally biased region" description="Basic residues" evidence="1">
    <location>
        <begin position="563"/>
        <end position="580"/>
    </location>
</feature>
<gene>
    <name evidence="2" type="ORF">PECAL_5P27970</name>
</gene>
<feature type="compositionally biased region" description="Low complexity" evidence="1">
    <location>
        <begin position="553"/>
        <end position="562"/>
    </location>
</feature>
<feature type="compositionally biased region" description="Basic and acidic residues" evidence="1">
    <location>
        <begin position="17"/>
        <end position="26"/>
    </location>
</feature>
<feature type="region of interest" description="Disordered" evidence="1">
    <location>
        <begin position="54"/>
        <end position="75"/>
    </location>
</feature>
<keyword evidence="3" id="KW-1185">Reference proteome</keyword>
<name>A0A8J2SX41_9STRA</name>
<feature type="region of interest" description="Disordered" evidence="1">
    <location>
        <begin position="1"/>
        <end position="34"/>
    </location>
</feature>
<proteinExistence type="predicted"/>
<evidence type="ECO:0000313" key="3">
    <source>
        <dbReference type="Proteomes" id="UP000789595"/>
    </source>
</evidence>
<feature type="compositionally biased region" description="Basic and acidic residues" evidence="1">
    <location>
        <begin position="60"/>
        <end position="75"/>
    </location>
</feature>
<reference evidence="2" key="1">
    <citation type="submission" date="2021-11" db="EMBL/GenBank/DDBJ databases">
        <authorList>
            <consortium name="Genoscope - CEA"/>
            <person name="William W."/>
        </authorList>
    </citation>
    <scope>NUCLEOTIDE SEQUENCE</scope>
</reference>
<evidence type="ECO:0000256" key="1">
    <source>
        <dbReference type="SAM" id="MobiDB-lite"/>
    </source>
</evidence>
<feature type="region of interest" description="Disordered" evidence="1">
    <location>
        <begin position="217"/>
        <end position="253"/>
    </location>
</feature>
<protein>
    <submittedName>
        <fullName evidence="2">Uncharacterized protein</fullName>
    </submittedName>
</protein>
<dbReference type="Proteomes" id="UP000789595">
    <property type="component" value="Unassembled WGS sequence"/>
</dbReference>
<organism evidence="2 3">
    <name type="scientific">Pelagomonas calceolata</name>
    <dbReference type="NCBI Taxonomy" id="35677"/>
    <lineage>
        <taxon>Eukaryota</taxon>
        <taxon>Sar</taxon>
        <taxon>Stramenopiles</taxon>
        <taxon>Ochrophyta</taxon>
        <taxon>Pelagophyceae</taxon>
        <taxon>Pelagomonadales</taxon>
        <taxon>Pelagomonadaceae</taxon>
        <taxon>Pelagomonas</taxon>
    </lineage>
</organism>
<evidence type="ECO:0000313" key="2">
    <source>
        <dbReference type="EMBL" id="CAH0378280.1"/>
    </source>
</evidence>
<accession>A0A8J2SX41</accession>
<comment type="caution">
    <text evidence="2">The sequence shown here is derived from an EMBL/GenBank/DDBJ whole genome shotgun (WGS) entry which is preliminary data.</text>
</comment>
<dbReference type="AlphaFoldDB" id="A0A8J2SX41"/>
<sequence>MAAPSQRMASQASPKAAVRDAKEARNARIRRSASFRSSITETLSPLEQLHLPIGFASVPPDHHSKRDSRNSLDDDVEVHVEPRKIVVSDCVAHGVRAPGARDGMVLVADGSRSPRAMKLFRVMRGDYLKRPWDAAPHLLPDLIKQDREPWEDRVAQCVKRRRELERAFRAKTLHELGRDDRRRARAARAHKDAALLRMVALGARAELMKGELLRDRREAAEEEDDDHEEQAVAATPSPKQRSRRRDRRRAAEALTGESSTKIGRWWLGLKIRWLLNGISIARRVRVTLTVTKITQQIIAKYRNRVYRRSADIIHHFLAKAEKCQGKRGMKLLVRKIKLAQRMVRGWVATRQARIAALHRAFALAEIDFQHELDRRRVEVEVHAIRRTSHPDSMFYDRAQALATADHRLQAILPIEGNSLVAQVLRRAEIRSRDPERASRELREEVIVDDPYHHAVFSRKERTRTVEEVLRRVRRWHGTHAVEAYEKYLQKCHEVRADDVRARVEIKFVATRLRLWLNHKFHAIDAAPSRRHGGVGFTLAPRAARRRDERARRSCSATSAPATRRSRTRPRGCKAPRSSSR</sequence>
<dbReference type="EMBL" id="CAKKNE010000005">
    <property type="protein sequence ID" value="CAH0378280.1"/>
    <property type="molecule type" value="Genomic_DNA"/>
</dbReference>